<sequence length="173" mass="20354">MAATAARVDVVDVDIQFIVLSMSYEILNRNDLKLSIPIEYINNIRLYGSTFDHGENNKNIIELIYNSIEITTLYPVDISCLYNDSYNVTCLLLNDILIPDLFADLIHETIHPKRIEQYKNEIFAFMKAYTKKDIKLPKSNHQWYGIHQCRYLNNELKLRRALSQNMPEYLQYV</sequence>
<dbReference type="AlphaFoldDB" id="A0A6C0KVC4"/>
<proteinExistence type="predicted"/>
<evidence type="ECO:0000313" key="1">
    <source>
        <dbReference type="EMBL" id="QHU21191.1"/>
    </source>
</evidence>
<reference evidence="1" key="1">
    <citation type="journal article" date="2020" name="Nature">
        <title>Giant virus diversity and host interactions through global metagenomics.</title>
        <authorList>
            <person name="Schulz F."/>
            <person name="Roux S."/>
            <person name="Paez-Espino D."/>
            <person name="Jungbluth S."/>
            <person name="Walsh D.A."/>
            <person name="Denef V.J."/>
            <person name="McMahon K.D."/>
            <person name="Konstantinidis K.T."/>
            <person name="Eloe-Fadrosh E.A."/>
            <person name="Kyrpides N.C."/>
            <person name="Woyke T."/>
        </authorList>
    </citation>
    <scope>NUCLEOTIDE SEQUENCE</scope>
    <source>
        <strain evidence="1">GVMAG-S-3300013094-100</strain>
    </source>
</reference>
<name>A0A6C0KVC4_9ZZZZ</name>
<accession>A0A6C0KVC4</accession>
<dbReference type="EMBL" id="MN740985">
    <property type="protein sequence ID" value="QHU21191.1"/>
    <property type="molecule type" value="Genomic_DNA"/>
</dbReference>
<organism evidence="1">
    <name type="scientific">viral metagenome</name>
    <dbReference type="NCBI Taxonomy" id="1070528"/>
    <lineage>
        <taxon>unclassified sequences</taxon>
        <taxon>metagenomes</taxon>
        <taxon>organismal metagenomes</taxon>
    </lineage>
</organism>
<protein>
    <submittedName>
        <fullName evidence="1">Uncharacterized protein</fullName>
    </submittedName>
</protein>